<organism evidence="2 3">
    <name type="scientific">Thalassiosira oceanica</name>
    <name type="common">Marine diatom</name>
    <dbReference type="NCBI Taxonomy" id="159749"/>
    <lineage>
        <taxon>Eukaryota</taxon>
        <taxon>Sar</taxon>
        <taxon>Stramenopiles</taxon>
        <taxon>Ochrophyta</taxon>
        <taxon>Bacillariophyta</taxon>
        <taxon>Coscinodiscophyceae</taxon>
        <taxon>Thalassiosirophycidae</taxon>
        <taxon>Thalassiosirales</taxon>
        <taxon>Thalassiosiraceae</taxon>
        <taxon>Thalassiosira</taxon>
    </lineage>
</organism>
<feature type="compositionally biased region" description="Low complexity" evidence="1">
    <location>
        <begin position="71"/>
        <end position="88"/>
    </location>
</feature>
<evidence type="ECO:0000256" key="1">
    <source>
        <dbReference type="SAM" id="MobiDB-lite"/>
    </source>
</evidence>
<comment type="caution">
    <text evidence="2">The sequence shown here is derived from an EMBL/GenBank/DDBJ whole genome shotgun (WGS) entry which is preliminary data.</text>
</comment>
<feature type="region of interest" description="Disordered" evidence="1">
    <location>
        <begin position="50"/>
        <end position="110"/>
    </location>
</feature>
<reference evidence="2 3" key="1">
    <citation type="journal article" date="2012" name="Genome Biol.">
        <title>Genome and low-iron response of an oceanic diatom adapted to chronic iron limitation.</title>
        <authorList>
            <person name="Lommer M."/>
            <person name="Specht M."/>
            <person name="Roy A.S."/>
            <person name="Kraemer L."/>
            <person name="Andreson R."/>
            <person name="Gutowska M.A."/>
            <person name="Wolf J."/>
            <person name="Bergner S.V."/>
            <person name="Schilhabel M.B."/>
            <person name="Klostermeier U.C."/>
            <person name="Beiko R.G."/>
            <person name="Rosenstiel P."/>
            <person name="Hippler M."/>
            <person name="Laroche J."/>
        </authorList>
    </citation>
    <scope>NUCLEOTIDE SEQUENCE [LARGE SCALE GENOMIC DNA]</scope>
    <source>
        <strain evidence="2 3">CCMP1005</strain>
    </source>
</reference>
<protein>
    <submittedName>
        <fullName evidence="2">Uncharacterized protein</fullName>
    </submittedName>
</protein>
<sequence>LASVSLRAKPASGEGPQGPEKGAEHPFELGSGGPTYKQVIRLLRVGRAPQFKRGGHGTYKADKAEERETKAAALAGSGADAETAAAAADGERPRKARGRPVPDLLRPNRIARGSPYDDECLLHEEGVRRLHFGGKAARNERQMPVLQDAPPSRRRIHPCDGSETSQQRGDSEAIAYLGEQHFRGTLGMATDVPRMIELWTEAAELGSVNAHCHWRWR</sequence>
<dbReference type="AlphaFoldDB" id="K0T6Y4"/>
<dbReference type="OrthoDB" id="2247385at2759"/>
<proteinExistence type="predicted"/>
<accession>K0T6Y4</accession>
<keyword evidence="3" id="KW-1185">Reference proteome</keyword>
<dbReference type="Proteomes" id="UP000266841">
    <property type="component" value="Unassembled WGS sequence"/>
</dbReference>
<feature type="non-terminal residue" evidence="2">
    <location>
        <position position="1"/>
    </location>
</feature>
<evidence type="ECO:0000313" key="2">
    <source>
        <dbReference type="EMBL" id="EJK73430.1"/>
    </source>
</evidence>
<gene>
    <name evidence="2" type="ORF">THAOC_04943</name>
</gene>
<evidence type="ECO:0000313" key="3">
    <source>
        <dbReference type="Proteomes" id="UP000266841"/>
    </source>
</evidence>
<feature type="compositionally biased region" description="Basic and acidic residues" evidence="1">
    <location>
        <begin position="59"/>
        <end position="70"/>
    </location>
</feature>
<dbReference type="EMBL" id="AGNL01004501">
    <property type="protein sequence ID" value="EJK73430.1"/>
    <property type="molecule type" value="Genomic_DNA"/>
</dbReference>
<feature type="region of interest" description="Disordered" evidence="1">
    <location>
        <begin position="149"/>
        <end position="169"/>
    </location>
</feature>
<name>K0T6Y4_THAOC</name>
<feature type="region of interest" description="Disordered" evidence="1">
    <location>
        <begin position="1"/>
        <end position="33"/>
    </location>
</feature>